<evidence type="ECO:0000313" key="1">
    <source>
        <dbReference type="EMBL" id="UMM25280.1"/>
    </source>
</evidence>
<accession>A0AAE9JC05</accession>
<reference evidence="1 2" key="1">
    <citation type="submission" date="2022-04" db="EMBL/GenBank/DDBJ databases">
        <title>Chromosome-level reference genomes for two strains of Caenorhabditis briggsae: an improved platform for comparative genomics.</title>
        <authorList>
            <person name="Stevens L."/>
            <person name="Andersen E."/>
        </authorList>
    </citation>
    <scope>NUCLEOTIDE SEQUENCE [LARGE SCALE GENOMIC DNA]</scope>
    <source>
        <strain evidence="1">VX34</strain>
        <tissue evidence="1">Whole-organism</tissue>
    </source>
</reference>
<proteinExistence type="predicted"/>
<dbReference type="EMBL" id="CP092622">
    <property type="protein sequence ID" value="UMM25280.1"/>
    <property type="molecule type" value="Genomic_DNA"/>
</dbReference>
<dbReference type="AlphaFoldDB" id="A0AAE9JC05"/>
<sequence>MNCYQYKIVCQVKYEVLKLAQLQELLLANSIQPENFNLATFATECLQNADVHMNSYIQTCKGNVTGTGNF</sequence>
<organism evidence="1 2">
    <name type="scientific">Caenorhabditis briggsae</name>
    <dbReference type="NCBI Taxonomy" id="6238"/>
    <lineage>
        <taxon>Eukaryota</taxon>
        <taxon>Metazoa</taxon>
        <taxon>Ecdysozoa</taxon>
        <taxon>Nematoda</taxon>
        <taxon>Chromadorea</taxon>
        <taxon>Rhabditida</taxon>
        <taxon>Rhabditina</taxon>
        <taxon>Rhabditomorpha</taxon>
        <taxon>Rhabditoidea</taxon>
        <taxon>Rhabditidae</taxon>
        <taxon>Peloderinae</taxon>
        <taxon>Caenorhabditis</taxon>
    </lineage>
</organism>
<keyword evidence="2" id="KW-1185">Reference proteome</keyword>
<evidence type="ECO:0000313" key="2">
    <source>
        <dbReference type="Proteomes" id="UP000829354"/>
    </source>
</evidence>
<gene>
    <name evidence="1" type="ORF">L5515_005170</name>
</gene>
<protein>
    <submittedName>
        <fullName evidence="1">Uncharacterized protein</fullName>
    </submittedName>
</protein>
<dbReference type="Proteomes" id="UP000829354">
    <property type="component" value="Chromosome III"/>
</dbReference>
<name>A0AAE9JC05_CAEBR</name>